<reference evidence="1" key="1">
    <citation type="submission" date="2014-09" db="EMBL/GenBank/DDBJ databases">
        <authorList>
            <person name="Magalhaes I.L.F."/>
            <person name="Oliveira U."/>
            <person name="Santos F.R."/>
            <person name="Vidigal T.H.D.A."/>
            <person name="Brescovit A.D."/>
            <person name="Santos A.J."/>
        </authorList>
    </citation>
    <scope>NUCLEOTIDE SEQUENCE</scope>
    <source>
        <tissue evidence="1">Shoot tissue taken approximately 20 cm above the soil surface</tissue>
    </source>
</reference>
<dbReference type="AlphaFoldDB" id="A0A0A9HCH5"/>
<evidence type="ECO:0000313" key="1">
    <source>
        <dbReference type="EMBL" id="JAE34890.1"/>
    </source>
</evidence>
<proteinExistence type="predicted"/>
<dbReference type="EMBL" id="GBRH01163006">
    <property type="protein sequence ID" value="JAE34890.1"/>
    <property type="molecule type" value="Transcribed_RNA"/>
</dbReference>
<accession>A0A0A9HCH5</accession>
<protein>
    <submittedName>
        <fullName evidence="1">Uncharacterized protein</fullName>
    </submittedName>
</protein>
<sequence>MHMYCFSWSFESFLSFDRIMCTHYVCTLSVVLQVHIVYLGHNNGLSPSLTSRFHLQLLSGVFTK</sequence>
<name>A0A0A9HCH5_ARUDO</name>
<reference evidence="1" key="2">
    <citation type="journal article" date="2015" name="Data Brief">
        <title>Shoot transcriptome of the giant reed, Arundo donax.</title>
        <authorList>
            <person name="Barrero R.A."/>
            <person name="Guerrero F.D."/>
            <person name="Moolhuijzen P."/>
            <person name="Goolsby J.A."/>
            <person name="Tidwell J."/>
            <person name="Bellgard S.E."/>
            <person name="Bellgard M.I."/>
        </authorList>
    </citation>
    <scope>NUCLEOTIDE SEQUENCE</scope>
    <source>
        <tissue evidence="1">Shoot tissue taken approximately 20 cm above the soil surface</tissue>
    </source>
</reference>
<organism evidence="1">
    <name type="scientific">Arundo donax</name>
    <name type="common">Giant reed</name>
    <name type="synonym">Donax arundinaceus</name>
    <dbReference type="NCBI Taxonomy" id="35708"/>
    <lineage>
        <taxon>Eukaryota</taxon>
        <taxon>Viridiplantae</taxon>
        <taxon>Streptophyta</taxon>
        <taxon>Embryophyta</taxon>
        <taxon>Tracheophyta</taxon>
        <taxon>Spermatophyta</taxon>
        <taxon>Magnoliopsida</taxon>
        <taxon>Liliopsida</taxon>
        <taxon>Poales</taxon>
        <taxon>Poaceae</taxon>
        <taxon>PACMAD clade</taxon>
        <taxon>Arundinoideae</taxon>
        <taxon>Arundineae</taxon>
        <taxon>Arundo</taxon>
    </lineage>
</organism>